<organism evidence="1 2">
    <name type="scientific">Nitrosomonas communis</name>
    <dbReference type="NCBI Taxonomy" id="44574"/>
    <lineage>
        <taxon>Bacteria</taxon>
        <taxon>Pseudomonadati</taxon>
        <taxon>Pseudomonadota</taxon>
        <taxon>Betaproteobacteria</taxon>
        <taxon>Nitrosomonadales</taxon>
        <taxon>Nitrosomonadaceae</taxon>
        <taxon>Nitrosomonas</taxon>
    </lineage>
</organism>
<evidence type="ECO:0000313" key="1">
    <source>
        <dbReference type="EMBL" id="SFM82159.1"/>
    </source>
</evidence>
<evidence type="ECO:0000313" key="2">
    <source>
        <dbReference type="Proteomes" id="UP000183287"/>
    </source>
</evidence>
<accession>A0A1I4TZX3</accession>
<dbReference type="AlphaFoldDB" id="A0A1I4TZX3"/>
<protein>
    <submittedName>
        <fullName evidence="1">Uncharacterized protein</fullName>
    </submittedName>
</protein>
<name>A0A1I4TZX3_9PROT</name>
<gene>
    <name evidence="1" type="ORF">SAMN05421863_10576</name>
</gene>
<reference evidence="2" key="1">
    <citation type="submission" date="2016-10" db="EMBL/GenBank/DDBJ databases">
        <authorList>
            <person name="Varghese N."/>
            <person name="Submissions S."/>
        </authorList>
    </citation>
    <scope>NUCLEOTIDE SEQUENCE [LARGE SCALE GENOMIC DNA]</scope>
    <source>
        <strain evidence="2">Nm44</strain>
    </source>
</reference>
<dbReference type="Proteomes" id="UP000183287">
    <property type="component" value="Unassembled WGS sequence"/>
</dbReference>
<keyword evidence="2" id="KW-1185">Reference proteome</keyword>
<sequence length="65" mass="7334">MTILHPHPAPAPQRPTMRACGAGLRPTQPGIDEKRQVHLLKQVFDVDIEYRPQYGTTLKIMTAIQ</sequence>
<dbReference type="EMBL" id="FOUB01000057">
    <property type="protein sequence ID" value="SFM82159.1"/>
    <property type="molecule type" value="Genomic_DNA"/>
</dbReference>
<proteinExistence type="predicted"/>